<evidence type="ECO:0000313" key="3">
    <source>
        <dbReference type="EMBL" id="CAF3550232.1"/>
    </source>
</evidence>
<proteinExistence type="predicted"/>
<name>A0A813QLU3_9BILA</name>
<accession>A0A813QLU3</accession>
<comment type="caution">
    <text evidence="2">The sequence shown here is derived from an EMBL/GenBank/DDBJ whole genome shotgun (WGS) entry which is preliminary data.</text>
</comment>
<dbReference type="Proteomes" id="UP000681722">
    <property type="component" value="Unassembled WGS sequence"/>
</dbReference>
<evidence type="ECO:0000313" key="2">
    <source>
        <dbReference type="EMBL" id="CAF0768416.1"/>
    </source>
</evidence>
<organism evidence="2 4">
    <name type="scientific">Didymodactylos carnosus</name>
    <dbReference type="NCBI Taxonomy" id="1234261"/>
    <lineage>
        <taxon>Eukaryota</taxon>
        <taxon>Metazoa</taxon>
        <taxon>Spiralia</taxon>
        <taxon>Gnathifera</taxon>
        <taxon>Rotifera</taxon>
        <taxon>Eurotatoria</taxon>
        <taxon>Bdelloidea</taxon>
        <taxon>Philodinida</taxon>
        <taxon>Philodinidae</taxon>
        <taxon>Didymodactylos</taxon>
    </lineage>
</organism>
<dbReference type="AlphaFoldDB" id="A0A813QLU3"/>
<keyword evidence="4" id="KW-1185">Reference proteome</keyword>
<dbReference type="EMBL" id="CAJNOQ010000178">
    <property type="protein sequence ID" value="CAF0768416.1"/>
    <property type="molecule type" value="Genomic_DNA"/>
</dbReference>
<dbReference type="EMBL" id="CAJOBC010000178">
    <property type="protein sequence ID" value="CAF3550232.1"/>
    <property type="molecule type" value="Genomic_DNA"/>
</dbReference>
<sequence>MLRIRLGRYLLRRHTNENLILKLFLKMGLKPKNFIRRLFHNKTHYHYRHIVNTVKISTHDQSVQTSFNDTQLTTTVIVNSRRSRKHSSTTLSSTTPKTRRRSSLKTYISIYSPKIVPLINRSIHRRRSYDFDLKMPKRLKCENSNVALIRKIRPITTECELYEKPLSLVSIETKKLDNDTTLVPNHRKLYHDSWEFLCDTHSSTNKYSNNNMSFLNSKEEQEQVDETISMQNQNEHFSVGTIGPLTWSTPIHTASFKASSPYSQNPYREMNLSFSNIFNITCLD</sequence>
<reference evidence="2" key="1">
    <citation type="submission" date="2021-02" db="EMBL/GenBank/DDBJ databases">
        <authorList>
            <person name="Nowell W R."/>
        </authorList>
    </citation>
    <scope>NUCLEOTIDE SEQUENCE</scope>
</reference>
<feature type="region of interest" description="Disordered" evidence="1">
    <location>
        <begin position="81"/>
        <end position="100"/>
    </location>
</feature>
<dbReference type="OrthoDB" id="10032337at2759"/>
<dbReference type="Proteomes" id="UP000663829">
    <property type="component" value="Unassembled WGS sequence"/>
</dbReference>
<gene>
    <name evidence="2" type="ORF">GPM918_LOCUS1786</name>
    <name evidence="3" type="ORF">SRO942_LOCUS1786</name>
</gene>
<evidence type="ECO:0000313" key="4">
    <source>
        <dbReference type="Proteomes" id="UP000663829"/>
    </source>
</evidence>
<evidence type="ECO:0000256" key="1">
    <source>
        <dbReference type="SAM" id="MobiDB-lite"/>
    </source>
</evidence>
<protein>
    <submittedName>
        <fullName evidence="2">Uncharacterized protein</fullName>
    </submittedName>
</protein>